<comment type="caution">
    <text evidence="2">The sequence shown here is derived from an EMBL/GenBank/DDBJ whole genome shotgun (WGS) entry which is preliminary data.</text>
</comment>
<keyword evidence="1" id="KW-0732">Signal</keyword>
<evidence type="ECO:0000313" key="3">
    <source>
        <dbReference type="Proteomes" id="UP001629113"/>
    </source>
</evidence>
<sequence>MKTFIFTPAFATILAGLAQAAPALESRQFQAQVTFFGAADASYSLSVPTDGSLFQINNSLSVSRIQSLGGATCAFHGINGSDTIIVGARTADVAPPQVQVSGSCLAF</sequence>
<feature type="chain" id="PRO_5045555450" evidence="1">
    <location>
        <begin position="21"/>
        <end position="107"/>
    </location>
</feature>
<dbReference type="EMBL" id="JBFCZG010000003">
    <property type="protein sequence ID" value="KAL3425236.1"/>
    <property type="molecule type" value="Genomic_DNA"/>
</dbReference>
<reference evidence="2 3" key="1">
    <citation type="submission" date="2024-06" db="EMBL/GenBank/DDBJ databases">
        <title>Complete genome of Phlyctema vagabunda strain 19-DSS-EL-015.</title>
        <authorList>
            <person name="Fiorenzani C."/>
        </authorList>
    </citation>
    <scope>NUCLEOTIDE SEQUENCE [LARGE SCALE GENOMIC DNA]</scope>
    <source>
        <strain evidence="2 3">19-DSS-EL-015</strain>
    </source>
</reference>
<organism evidence="2 3">
    <name type="scientific">Phlyctema vagabunda</name>
    <dbReference type="NCBI Taxonomy" id="108571"/>
    <lineage>
        <taxon>Eukaryota</taxon>
        <taxon>Fungi</taxon>
        <taxon>Dikarya</taxon>
        <taxon>Ascomycota</taxon>
        <taxon>Pezizomycotina</taxon>
        <taxon>Leotiomycetes</taxon>
        <taxon>Helotiales</taxon>
        <taxon>Dermateaceae</taxon>
        <taxon>Phlyctema</taxon>
    </lineage>
</organism>
<feature type="signal peptide" evidence="1">
    <location>
        <begin position="1"/>
        <end position="20"/>
    </location>
</feature>
<evidence type="ECO:0000256" key="1">
    <source>
        <dbReference type="SAM" id="SignalP"/>
    </source>
</evidence>
<name>A0ABR4PPF8_9HELO</name>
<dbReference type="Proteomes" id="UP001629113">
    <property type="component" value="Unassembled WGS sequence"/>
</dbReference>
<evidence type="ECO:0000313" key="2">
    <source>
        <dbReference type="EMBL" id="KAL3425236.1"/>
    </source>
</evidence>
<proteinExistence type="predicted"/>
<keyword evidence="3" id="KW-1185">Reference proteome</keyword>
<accession>A0ABR4PPF8</accession>
<gene>
    <name evidence="2" type="ORF">PVAG01_04517</name>
</gene>
<protein>
    <submittedName>
        <fullName evidence="2">Uncharacterized protein</fullName>
    </submittedName>
</protein>